<evidence type="ECO:0000313" key="3">
    <source>
        <dbReference type="EMBL" id="STO91540.1"/>
    </source>
</evidence>
<sequence length="130" mass="15296">MQAAFRFLIIEESMASRIVIRDQFTRLNQHIDLVSTIEEALERIASAFYDMILVDSRFYHELITMDFKSLIPEQNKMTLRSLIGIMTNQAIDLSHQQSLEDYLYFAKPFSSEKTIQIIDYLKVIMEAKHE</sequence>
<dbReference type="SUPFAM" id="SSF52172">
    <property type="entry name" value="CheY-like"/>
    <property type="match status" value="1"/>
</dbReference>
<feature type="modified residue" description="4-aspartylphosphate" evidence="1">
    <location>
        <position position="55"/>
    </location>
</feature>
<reference evidence="3 4" key="1">
    <citation type="submission" date="2018-06" db="EMBL/GenBank/DDBJ databases">
        <authorList>
            <consortium name="Pathogen Informatics"/>
            <person name="Doyle S."/>
        </authorList>
    </citation>
    <scope>NUCLEOTIDE SEQUENCE [LARGE SCALE GENOMIC DNA]</scope>
    <source>
        <strain evidence="3 4">NCTC11370</strain>
    </source>
</reference>
<evidence type="ECO:0000259" key="2">
    <source>
        <dbReference type="PROSITE" id="PS50110"/>
    </source>
</evidence>
<proteinExistence type="predicted"/>
<dbReference type="InterPro" id="IPR011006">
    <property type="entry name" value="CheY-like_superfamily"/>
</dbReference>
<dbReference type="GO" id="GO:0000160">
    <property type="term" value="P:phosphorelay signal transduction system"/>
    <property type="evidence" value="ECO:0007669"/>
    <property type="project" value="InterPro"/>
</dbReference>
<dbReference type="AlphaFoldDB" id="A0A377ITN2"/>
<dbReference type="PROSITE" id="PS50110">
    <property type="entry name" value="RESPONSE_REGULATORY"/>
    <property type="match status" value="1"/>
</dbReference>
<dbReference type="EMBL" id="UGGT01000002">
    <property type="protein sequence ID" value="STO91540.1"/>
    <property type="molecule type" value="Genomic_DNA"/>
</dbReference>
<name>A0A377ITN2_9GAMM</name>
<keyword evidence="4" id="KW-1185">Reference proteome</keyword>
<organism evidence="3 4">
    <name type="scientific">Fluoribacter dumoffii</name>
    <dbReference type="NCBI Taxonomy" id="463"/>
    <lineage>
        <taxon>Bacteria</taxon>
        <taxon>Pseudomonadati</taxon>
        <taxon>Pseudomonadota</taxon>
        <taxon>Gammaproteobacteria</taxon>
        <taxon>Legionellales</taxon>
        <taxon>Legionellaceae</taxon>
        <taxon>Fluoribacter</taxon>
    </lineage>
</organism>
<keyword evidence="1" id="KW-0597">Phosphoprotein</keyword>
<gene>
    <name evidence="3" type="ORF">NCTC11370_03518</name>
</gene>
<dbReference type="InterPro" id="IPR001789">
    <property type="entry name" value="Sig_transdc_resp-reg_receiver"/>
</dbReference>
<accession>A0A377ITN2</accession>
<protein>
    <recommendedName>
        <fullName evidence="2">Response regulatory domain-containing protein</fullName>
    </recommendedName>
</protein>
<feature type="domain" description="Response regulatory" evidence="2">
    <location>
        <begin position="6"/>
        <end position="122"/>
    </location>
</feature>
<dbReference type="RefSeq" id="WP_061504291.1">
    <property type="nucleotide sequence ID" value="NZ_UGGT01000002.1"/>
</dbReference>
<dbReference type="OrthoDB" id="9946797at2"/>
<evidence type="ECO:0000256" key="1">
    <source>
        <dbReference type="PROSITE-ProRule" id="PRU00169"/>
    </source>
</evidence>
<evidence type="ECO:0000313" key="4">
    <source>
        <dbReference type="Proteomes" id="UP000254554"/>
    </source>
</evidence>
<dbReference type="Gene3D" id="3.40.50.2300">
    <property type="match status" value="1"/>
</dbReference>
<dbReference type="Proteomes" id="UP000254554">
    <property type="component" value="Unassembled WGS sequence"/>
</dbReference>